<dbReference type="InParanoid" id="A0A2G5EUR1"/>
<gene>
    <name evidence="2" type="ORF">AQUCO_00400389v1</name>
</gene>
<feature type="chain" id="PRO_5013727547" evidence="1">
    <location>
        <begin position="28"/>
        <end position="78"/>
    </location>
</feature>
<sequence>MKKVGVGLWCFVVLFFFALAMVSTTSARNIILVSGYKMALPAGRSLKVVTDDYGNPSANKGHEPRYKAGRRAVEMNET</sequence>
<organism evidence="2 3">
    <name type="scientific">Aquilegia coerulea</name>
    <name type="common">Rocky mountain columbine</name>
    <dbReference type="NCBI Taxonomy" id="218851"/>
    <lineage>
        <taxon>Eukaryota</taxon>
        <taxon>Viridiplantae</taxon>
        <taxon>Streptophyta</taxon>
        <taxon>Embryophyta</taxon>
        <taxon>Tracheophyta</taxon>
        <taxon>Spermatophyta</taxon>
        <taxon>Magnoliopsida</taxon>
        <taxon>Ranunculales</taxon>
        <taxon>Ranunculaceae</taxon>
        <taxon>Thalictroideae</taxon>
        <taxon>Aquilegia</taxon>
    </lineage>
</organism>
<feature type="signal peptide" evidence="1">
    <location>
        <begin position="1"/>
        <end position="27"/>
    </location>
</feature>
<evidence type="ECO:0000313" key="2">
    <source>
        <dbReference type="EMBL" id="PIA59471.1"/>
    </source>
</evidence>
<proteinExistence type="predicted"/>
<dbReference type="AlphaFoldDB" id="A0A2G5EUR1"/>
<dbReference type="PANTHER" id="PTHR37177">
    <property type="entry name" value="PROTEIN PSY1"/>
    <property type="match status" value="1"/>
</dbReference>
<evidence type="ECO:0000313" key="3">
    <source>
        <dbReference type="Proteomes" id="UP000230069"/>
    </source>
</evidence>
<dbReference type="InterPro" id="IPR034430">
    <property type="entry name" value="PSY"/>
</dbReference>
<protein>
    <submittedName>
        <fullName evidence="2">Uncharacterized protein</fullName>
    </submittedName>
</protein>
<accession>A0A2G5EUR1</accession>
<dbReference type="EMBL" id="KZ305021">
    <property type="protein sequence ID" value="PIA59471.1"/>
    <property type="molecule type" value="Genomic_DNA"/>
</dbReference>
<dbReference type="Proteomes" id="UP000230069">
    <property type="component" value="Unassembled WGS sequence"/>
</dbReference>
<evidence type="ECO:0000256" key="1">
    <source>
        <dbReference type="SAM" id="SignalP"/>
    </source>
</evidence>
<dbReference type="OrthoDB" id="1877702at2759"/>
<name>A0A2G5EUR1_AQUCA</name>
<keyword evidence="1" id="KW-0732">Signal</keyword>
<reference evidence="2 3" key="1">
    <citation type="submission" date="2017-09" db="EMBL/GenBank/DDBJ databases">
        <title>WGS assembly of Aquilegia coerulea Goldsmith.</title>
        <authorList>
            <person name="Hodges S."/>
            <person name="Kramer E."/>
            <person name="Nordborg M."/>
            <person name="Tomkins J."/>
            <person name="Borevitz J."/>
            <person name="Derieg N."/>
            <person name="Yan J."/>
            <person name="Mihaltcheva S."/>
            <person name="Hayes R.D."/>
            <person name="Rokhsar D."/>
        </authorList>
    </citation>
    <scope>NUCLEOTIDE SEQUENCE [LARGE SCALE GENOMIC DNA]</scope>
    <source>
        <strain evidence="3">cv. Goldsmith</strain>
    </source>
</reference>
<dbReference type="PANTHER" id="PTHR37177:SF4">
    <property type="entry name" value="PROTEIN PSY1"/>
    <property type="match status" value="1"/>
</dbReference>
<keyword evidence="3" id="KW-1185">Reference proteome</keyword>